<name>A0A5C3N3Q3_9AGAM</name>
<keyword evidence="3" id="KW-1185">Reference proteome</keyword>
<dbReference type="OrthoDB" id="3061143at2759"/>
<evidence type="ECO:0000313" key="3">
    <source>
        <dbReference type="Proteomes" id="UP000305948"/>
    </source>
</evidence>
<gene>
    <name evidence="2" type="ORF">OE88DRAFT_1647016</name>
</gene>
<feature type="compositionally biased region" description="Basic and acidic residues" evidence="1">
    <location>
        <begin position="712"/>
        <end position="729"/>
    </location>
</feature>
<dbReference type="EMBL" id="ML213519">
    <property type="protein sequence ID" value="TFK48421.1"/>
    <property type="molecule type" value="Genomic_DNA"/>
</dbReference>
<sequence length="1221" mass="137748">MSVACLALRGQPAPTRITSSRRDGAALTITRQDQFPETSATESGQLYLTILDFRGSMTRVVWDLTEPPETHPNLQVFTDFVDHPLPDASPAGIRIYQSVMATHSRTAARNRPTEFISKLQERYLIYDKNEGCPHPQWPWGRAVVVMSEVSDASVASKLLDCANRHIPSGLRSASDVSDRGHVELKPGDALFTRILGSTHEDIHSLSPSDDDLQAWVTDHHVMMANNLVTDDSIQRRLTEVTEQVLGPMIERTNNPPDSTMHPRGGIALERLLWRVTPKPSNNQGKRCYSMGYTLEGPRSLAHPARTMKHRPDIPADEDMRVQLLQTMTEYGGIAMLHAPKDRRDLLENIGCINNIPPLGHSNNKNYWTGFQVNVSKPVLDGSGSHLKDDLGRAGDAHPDTRDEIGSYSLMLYPRVFFLLEFGIFIEMRKSTAIAFSGLRLHGRAPSTAPPGMTEIPDDVYSVTTVLYHRSNLANIMKSRISLFPPPIEKKSAIELGVQALPPEAWRQEITPYLHDSSRPSNMMTDGHMVGGERYPVYMIKLLGSLLDYLNKFSPVYVYDWNPNTMASHIRVKERGSNDDLTLDHLVVDDDESIQISLQWDKLVRRQRLLLGGPTAVEGTIPSRPHGKIELQFVARAPEILGNLQSARPRGIGDAEGSTSTLKEAERQSLMDRSGDHNQDGERQTESDVHVTEPEDSEYSESEERQKKRRRGNPVDKDATGNAKKGKEQSPTKLPVGATRVRIDYKASVLEIFDRNALQAIIASLAEEIDLNPNVSTTYSLPKSSQIAVFSTKLLAFTKQDGSPERTLQTANDILVIMDQLKKGRTSLKRLGIARRVIRHGVMMGVWKIWEFMEVQCRKACEDVLKKNRTNWLTQLVNKVLDHFTQCHSHQLDLDAKDYLPDYPNNCKAVIPPTRLRLVNDGENRDHCHEVVSDEVIKILCLWLGYSRKPGKDSLWQDQGVFIDILVTLTGNSFLCFLDEVWEAFEHPRELIRIEHGRKPVSTRWVELEEEIKARINTRGERKIRERIKENNNNNKLQPPSNGNTNKPPMGEGGDQGSRPPLAKKILRADLIAAISPTISPPPSEGQSTMPTTTNHIVCYKIPIQEPPGMISSMVDHHVNDNRTSVARSIDTHFSFPSKIKSKRVNASWYIPIPNTIGPDERYAFYYNRSRRYRTHNASIARECKGARFKGEFIVFKISRTSNRFVNFQAEDIPKAWIIINR</sequence>
<dbReference type="AlphaFoldDB" id="A0A5C3N3Q3"/>
<reference evidence="2 3" key="1">
    <citation type="journal article" date="2019" name="Nat. Ecol. Evol.">
        <title>Megaphylogeny resolves global patterns of mushroom evolution.</title>
        <authorList>
            <person name="Varga T."/>
            <person name="Krizsan K."/>
            <person name="Foldi C."/>
            <person name="Dima B."/>
            <person name="Sanchez-Garcia M."/>
            <person name="Sanchez-Ramirez S."/>
            <person name="Szollosi G.J."/>
            <person name="Szarkandi J.G."/>
            <person name="Papp V."/>
            <person name="Albert L."/>
            <person name="Andreopoulos W."/>
            <person name="Angelini C."/>
            <person name="Antonin V."/>
            <person name="Barry K.W."/>
            <person name="Bougher N.L."/>
            <person name="Buchanan P."/>
            <person name="Buyck B."/>
            <person name="Bense V."/>
            <person name="Catcheside P."/>
            <person name="Chovatia M."/>
            <person name="Cooper J."/>
            <person name="Damon W."/>
            <person name="Desjardin D."/>
            <person name="Finy P."/>
            <person name="Geml J."/>
            <person name="Haridas S."/>
            <person name="Hughes K."/>
            <person name="Justo A."/>
            <person name="Karasinski D."/>
            <person name="Kautmanova I."/>
            <person name="Kiss B."/>
            <person name="Kocsube S."/>
            <person name="Kotiranta H."/>
            <person name="LaButti K.M."/>
            <person name="Lechner B.E."/>
            <person name="Liimatainen K."/>
            <person name="Lipzen A."/>
            <person name="Lukacs Z."/>
            <person name="Mihaltcheva S."/>
            <person name="Morgado L.N."/>
            <person name="Niskanen T."/>
            <person name="Noordeloos M.E."/>
            <person name="Ohm R.A."/>
            <person name="Ortiz-Santana B."/>
            <person name="Ovrebo C."/>
            <person name="Racz N."/>
            <person name="Riley R."/>
            <person name="Savchenko A."/>
            <person name="Shiryaev A."/>
            <person name="Soop K."/>
            <person name="Spirin V."/>
            <person name="Szebenyi C."/>
            <person name="Tomsovsky M."/>
            <person name="Tulloss R.E."/>
            <person name="Uehling J."/>
            <person name="Grigoriev I.V."/>
            <person name="Vagvolgyi C."/>
            <person name="Papp T."/>
            <person name="Martin F.M."/>
            <person name="Miettinen O."/>
            <person name="Hibbett D.S."/>
            <person name="Nagy L.G."/>
        </authorList>
    </citation>
    <scope>NUCLEOTIDE SEQUENCE [LARGE SCALE GENOMIC DNA]</scope>
    <source>
        <strain evidence="2 3">OMC1185</strain>
    </source>
</reference>
<accession>A0A5C3N3Q3</accession>
<feature type="compositionally biased region" description="Basic and acidic residues" evidence="1">
    <location>
        <begin position="662"/>
        <end position="692"/>
    </location>
</feature>
<feature type="region of interest" description="Disordered" evidence="1">
    <location>
        <begin position="1022"/>
        <end position="1060"/>
    </location>
</feature>
<feature type="compositionally biased region" description="Polar residues" evidence="1">
    <location>
        <begin position="1036"/>
        <end position="1046"/>
    </location>
</feature>
<protein>
    <submittedName>
        <fullName evidence="2">Uncharacterized protein</fullName>
    </submittedName>
</protein>
<feature type="region of interest" description="Disordered" evidence="1">
    <location>
        <begin position="644"/>
        <end position="734"/>
    </location>
</feature>
<evidence type="ECO:0000313" key="2">
    <source>
        <dbReference type="EMBL" id="TFK48421.1"/>
    </source>
</evidence>
<dbReference type="Proteomes" id="UP000305948">
    <property type="component" value="Unassembled WGS sequence"/>
</dbReference>
<organism evidence="2 3">
    <name type="scientific">Heliocybe sulcata</name>
    <dbReference type="NCBI Taxonomy" id="5364"/>
    <lineage>
        <taxon>Eukaryota</taxon>
        <taxon>Fungi</taxon>
        <taxon>Dikarya</taxon>
        <taxon>Basidiomycota</taxon>
        <taxon>Agaricomycotina</taxon>
        <taxon>Agaricomycetes</taxon>
        <taxon>Gloeophyllales</taxon>
        <taxon>Gloeophyllaceae</taxon>
        <taxon>Heliocybe</taxon>
    </lineage>
</organism>
<proteinExistence type="predicted"/>
<evidence type="ECO:0000256" key="1">
    <source>
        <dbReference type="SAM" id="MobiDB-lite"/>
    </source>
</evidence>